<feature type="transmembrane region" description="Helical" evidence="2">
    <location>
        <begin position="25"/>
        <end position="46"/>
    </location>
</feature>
<proteinExistence type="predicted"/>
<protein>
    <submittedName>
        <fullName evidence="3">Uncharacterized protein</fullName>
    </submittedName>
</protein>
<keyword evidence="2" id="KW-0472">Membrane</keyword>
<accession>A0ABQ8GBP8</accession>
<evidence type="ECO:0000256" key="2">
    <source>
        <dbReference type="SAM" id="Phobius"/>
    </source>
</evidence>
<organism evidence="3 4">
    <name type="scientific">Macrophomina phaseolina</name>
    <dbReference type="NCBI Taxonomy" id="35725"/>
    <lineage>
        <taxon>Eukaryota</taxon>
        <taxon>Fungi</taxon>
        <taxon>Dikarya</taxon>
        <taxon>Ascomycota</taxon>
        <taxon>Pezizomycotina</taxon>
        <taxon>Dothideomycetes</taxon>
        <taxon>Dothideomycetes incertae sedis</taxon>
        <taxon>Botryosphaeriales</taxon>
        <taxon>Botryosphaeriaceae</taxon>
        <taxon>Macrophomina</taxon>
    </lineage>
</organism>
<dbReference type="Proteomes" id="UP000774617">
    <property type="component" value="Unassembled WGS sequence"/>
</dbReference>
<feature type="region of interest" description="Disordered" evidence="1">
    <location>
        <begin position="54"/>
        <end position="154"/>
    </location>
</feature>
<keyword evidence="2" id="KW-1133">Transmembrane helix</keyword>
<name>A0ABQ8GBP8_9PEZI</name>
<feature type="compositionally biased region" description="Polar residues" evidence="1">
    <location>
        <begin position="116"/>
        <end position="127"/>
    </location>
</feature>
<feature type="compositionally biased region" description="Basic and acidic residues" evidence="1">
    <location>
        <begin position="145"/>
        <end position="154"/>
    </location>
</feature>
<sequence>MLSAISNFGFTTISLPMHVSLDPQLPRSSVLVVNIGLMVIAIRFCACSRRLRPRRGRTRRGSQTESLETADDYKIPHGTQASTGWSIQTKYPHGGGRRHHNRPVTRGVTKQHRIRSTVSADRASNCTIAKPYSPTPAVGNSARPCEGRPRRPNF</sequence>
<evidence type="ECO:0000313" key="4">
    <source>
        <dbReference type="Proteomes" id="UP000774617"/>
    </source>
</evidence>
<gene>
    <name evidence="3" type="ORF">B0J12DRAFT_662159</name>
</gene>
<dbReference type="EMBL" id="JAGTJR010000012">
    <property type="protein sequence ID" value="KAH7051143.1"/>
    <property type="molecule type" value="Genomic_DNA"/>
</dbReference>
<feature type="compositionally biased region" description="Polar residues" evidence="1">
    <location>
        <begin position="79"/>
        <end position="89"/>
    </location>
</feature>
<reference evidence="3 4" key="1">
    <citation type="journal article" date="2021" name="Nat. Commun.">
        <title>Genetic determinants of endophytism in the Arabidopsis root mycobiome.</title>
        <authorList>
            <person name="Mesny F."/>
            <person name="Miyauchi S."/>
            <person name="Thiergart T."/>
            <person name="Pickel B."/>
            <person name="Atanasova L."/>
            <person name="Karlsson M."/>
            <person name="Huettel B."/>
            <person name="Barry K.W."/>
            <person name="Haridas S."/>
            <person name="Chen C."/>
            <person name="Bauer D."/>
            <person name="Andreopoulos W."/>
            <person name="Pangilinan J."/>
            <person name="LaButti K."/>
            <person name="Riley R."/>
            <person name="Lipzen A."/>
            <person name="Clum A."/>
            <person name="Drula E."/>
            <person name="Henrissat B."/>
            <person name="Kohler A."/>
            <person name="Grigoriev I.V."/>
            <person name="Martin F.M."/>
            <person name="Hacquard S."/>
        </authorList>
    </citation>
    <scope>NUCLEOTIDE SEQUENCE [LARGE SCALE GENOMIC DNA]</scope>
    <source>
        <strain evidence="3 4">MPI-SDFR-AT-0080</strain>
    </source>
</reference>
<comment type="caution">
    <text evidence="3">The sequence shown here is derived from an EMBL/GenBank/DDBJ whole genome shotgun (WGS) entry which is preliminary data.</text>
</comment>
<evidence type="ECO:0000256" key="1">
    <source>
        <dbReference type="SAM" id="MobiDB-lite"/>
    </source>
</evidence>
<keyword evidence="2" id="KW-0812">Transmembrane</keyword>
<feature type="compositionally biased region" description="Basic residues" evidence="1">
    <location>
        <begin position="95"/>
        <end position="115"/>
    </location>
</feature>
<keyword evidence="4" id="KW-1185">Reference proteome</keyword>
<evidence type="ECO:0000313" key="3">
    <source>
        <dbReference type="EMBL" id="KAH7051143.1"/>
    </source>
</evidence>